<feature type="compositionally biased region" description="Low complexity" evidence="1">
    <location>
        <begin position="133"/>
        <end position="148"/>
    </location>
</feature>
<dbReference type="RefSeq" id="WP_180545402.1">
    <property type="nucleotide sequence ID" value="NZ_JACCJZ010000017.1"/>
</dbReference>
<feature type="signal peptide" evidence="2">
    <location>
        <begin position="1"/>
        <end position="26"/>
    </location>
</feature>
<name>A0A7Z0QQW7_9GAMM</name>
<dbReference type="Proteomes" id="UP000589896">
    <property type="component" value="Unassembled WGS sequence"/>
</dbReference>
<gene>
    <name evidence="3" type="ORF">H0E82_10510</name>
</gene>
<evidence type="ECO:0000313" key="3">
    <source>
        <dbReference type="EMBL" id="NYZ63192.1"/>
    </source>
</evidence>
<evidence type="ECO:0008006" key="5">
    <source>
        <dbReference type="Google" id="ProtNLM"/>
    </source>
</evidence>
<organism evidence="3 4">
    <name type="scientific">Luteimonas deserti</name>
    <dbReference type="NCBI Taxonomy" id="2752306"/>
    <lineage>
        <taxon>Bacteria</taxon>
        <taxon>Pseudomonadati</taxon>
        <taxon>Pseudomonadota</taxon>
        <taxon>Gammaproteobacteria</taxon>
        <taxon>Lysobacterales</taxon>
        <taxon>Lysobacteraceae</taxon>
        <taxon>Luteimonas</taxon>
    </lineage>
</organism>
<keyword evidence="4" id="KW-1185">Reference proteome</keyword>
<protein>
    <recommendedName>
        <fullName evidence="5">SH3 domain-containing protein</fullName>
    </recommendedName>
</protein>
<comment type="caution">
    <text evidence="3">The sequence shown here is derived from an EMBL/GenBank/DDBJ whole genome shotgun (WGS) entry which is preliminary data.</text>
</comment>
<proteinExistence type="predicted"/>
<evidence type="ECO:0000256" key="2">
    <source>
        <dbReference type="SAM" id="SignalP"/>
    </source>
</evidence>
<reference evidence="3 4" key="1">
    <citation type="submission" date="2020-07" db="EMBL/GenBank/DDBJ databases">
        <title>isolation of Luteimonas sp. SJ-16.</title>
        <authorList>
            <person name="Huang X.-X."/>
            <person name="Xu L."/>
            <person name="Sun J.-Q."/>
        </authorList>
    </citation>
    <scope>NUCLEOTIDE SEQUENCE [LARGE SCALE GENOMIC DNA]</scope>
    <source>
        <strain evidence="3 4">SJ-16</strain>
    </source>
</reference>
<evidence type="ECO:0000256" key="1">
    <source>
        <dbReference type="SAM" id="MobiDB-lite"/>
    </source>
</evidence>
<dbReference type="AlphaFoldDB" id="A0A7Z0QQW7"/>
<feature type="chain" id="PRO_5031408251" description="SH3 domain-containing protein" evidence="2">
    <location>
        <begin position="27"/>
        <end position="257"/>
    </location>
</feature>
<dbReference type="EMBL" id="JACCJZ010000017">
    <property type="protein sequence ID" value="NYZ63192.1"/>
    <property type="molecule type" value="Genomic_DNA"/>
</dbReference>
<evidence type="ECO:0000313" key="4">
    <source>
        <dbReference type="Proteomes" id="UP000589896"/>
    </source>
</evidence>
<feature type="region of interest" description="Disordered" evidence="1">
    <location>
        <begin position="127"/>
        <end position="157"/>
    </location>
</feature>
<accession>A0A7Z0QQW7</accession>
<keyword evidence="2" id="KW-0732">Signal</keyword>
<sequence>MIGWTIVRRLAALTLGLSLLAGCGGADPPGNDAVEYDGGVLRVDGQDYPREPNPEDKIYPLLPGRVLVQPHRVPGSEAMALAWVERYGLTLEGRSTQGWLLVKVPEGYERQWASAFSMTNPANVSATTDSKFSPTPAVSPAVPANSTPGVPVPDGEPSAADVRRLAFETYQRLEDAGGLPATFTPTGAPVLIRAKLFDARKESCRRLPQTAPGRWECSAELQLAVCNGDCDPSQGTPSSKGERIFIRWDTAGRWVLD</sequence>